<evidence type="ECO:0000313" key="3">
    <source>
        <dbReference type="RefSeq" id="XP_030384312.1"/>
    </source>
</evidence>
<feature type="region of interest" description="Disordered" evidence="1">
    <location>
        <begin position="100"/>
        <end position="142"/>
    </location>
</feature>
<dbReference type="RefSeq" id="XP_030384312.1">
    <property type="nucleotide sequence ID" value="XM_030528452.1"/>
</dbReference>
<feature type="compositionally biased region" description="Low complexity" evidence="1">
    <location>
        <begin position="15"/>
        <end position="27"/>
    </location>
</feature>
<proteinExistence type="predicted"/>
<organism evidence="2 3">
    <name type="scientific">Drosophila lebanonensis</name>
    <name type="common">Fruit fly</name>
    <name type="synonym">Scaptodrosophila lebanonensis</name>
    <dbReference type="NCBI Taxonomy" id="7225"/>
    <lineage>
        <taxon>Eukaryota</taxon>
        <taxon>Metazoa</taxon>
        <taxon>Ecdysozoa</taxon>
        <taxon>Arthropoda</taxon>
        <taxon>Hexapoda</taxon>
        <taxon>Insecta</taxon>
        <taxon>Pterygota</taxon>
        <taxon>Neoptera</taxon>
        <taxon>Endopterygota</taxon>
        <taxon>Diptera</taxon>
        <taxon>Brachycera</taxon>
        <taxon>Muscomorpha</taxon>
        <taxon>Ephydroidea</taxon>
        <taxon>Drosophilidae</taxon>
        <taxon>Scaptodrosophila</taxon>
    </lineage>
</organism>
<keyword evidence="2" id="KW-1185">Reference proteome</keyword>
<gene>
    <name evidence="3" type="primary">LOC115631642</name>
</gene>
<protein>
    <submittedName>
        <fullName evidence="3">Uncharacterized protein LOC115631642 isoform X1</fullName>
    </submittedName>
</protein>
<name>A0A6J2UAW8_DROLE</name>
<dbReference type="Proteomes" id="UP000504634">
    <property type="component" value="Unplaced"/>
</dbReference>
<dbReference type="AlphaFoldDB" id="A0A6J2UAW8"/>
<dbReference type="GeneID" id="115631642"/>
<evidence type="ECO:0000256" key="1">
    <source>
        <dbReference type="SAM" id="MobiDB-lite"/>
    </source>
</evidence>
<feature type="region of interest" description="Disordered" evidence="1">
    <location>
        <begin position="1"/>
        <end position="40"/>
    </location>
</feature>
<evidence type="ECO:0000313" key="2">
    <source>
        <dbReference type="Proteomes" id="UP000504634"/>
    </source>
</evidence>
<reference evidence="3" key="1">
    <citation type="submission" date="2025-08" db="UniProtKB">
        <authorList>
            <consortium name="RefSeq"/>
        </authorList>
    </citation>
    <scope>IDENTIFICATION</scope>
    <source>
        <strain evidence="3">11010-0011.00</strain>
        <tissue evidence="3">Whole body</tissue>
    </source>
</reference>
<sequence length="142" mass="15850">MDKNEKPDPSKLIPSSNNSAESSRISAVIDASADPPRPRSILCKTRNLSDCEADGENSPEFNGVTAGNRETIITFIEPIDVHDDGIDEVTKQERREKLKAKIREHYRNTSPWDKPGLGAADERFDEDSDAGRETPKLEDKKE</sequence>
<accession>A0A6J2UAW8</accession>
<feature type="compositionally biased region" description="Basic and acidic residues" evidence="1">
    <location>
        <begin position="129"/>
        <end position="142"/>
    </location>
</feature>